<dbReference type="EMBL" id="JBHTBJ010000029">
    <property type="protein sequence ID" value="MFC7278178.1"/>
    <property type="molecule type" value="Genomic_DNA"/>
</dbReference>
<dbReference type="InterPro" id="IPR045886">
    <property type="entry name" value="ThiF/MoeB/HesA"/>
</dbReference>
<dbReference type="RefSeq" id="WP_378974736.1">
    <property type="nucleotide sequence ID" value="NZ_JBHTBJ010000029.1"/>
</dbReference>
<reference evidence="3" key="1">
    <citation type="journal article" date="2019" name="Int. J. Syst. Evol. Microbiol.">
        <title>The Global Catalogue of Microorganisms (GCM) 10K type strain sequencing project: providing services to taxonomists for standard genome sequencing and annotation.</title>
        <authorList>
            <consortium name="The Broad Institute Genomics Platform"/>
            <consortium name="The Broad Institute Genome Sequencing Center for Infectious Disease"/>
            <person name="Wu L."/>
            <person name="Ma J."/>
        </authorList>
    </citation>
    <scope>NUCLEOTIDE SEQUENCE [LARGE SCALE GENOMIC DNA]</scope>
    <source>
        <strain evidence="3">XZYJT-10</strain>
    </source>
</reference>
<dbReference type="PANTHER" id="PTHR43267:SF1">
    <property type="entry name" value="TRNA THREONYLCARBAMOYLADENOSINE DEHYDRATASE"/>
    <property type="match status" value="1"/>
</dbReference>
<evidence type="ECO:0000259" key="1">
    <source>
        <dbReference type="Pfam" id="PF00899"/>
    </source>
</evidence>
<name>A0ABW2HYF0_9ACTN</name>
<keyword evidence="2" id="KW-0548">Nucleotidyltransferase</keyword>
<dbReference type="SUPFAM" id="SSF69572">
    <property type="entry name" value="Activating enzymes of the ubiquitin-like proteins"/>
    <property type="match status" value="1"/>
</dbReference>
<dbReference type="PANTHER" id="PTHR43267">
    <property type="entry name" value="TRNA THREONYLCARBAMOYLADENOSINE DEHYDRATASE"/>
    <property type="match status" value="1"/>
</dbReference>
<feature type="domain" description="THIF-type NAD/FAD binding fold" evidence="1">
    <location>
        <begin position="171"/>
        <end position="269"/>
    </location>
</feature>
<keyword evidence="2" id="KW-0808">Transferase</keyword>
<gene>
    <name evidence="2" type="ORF">ACFQS1_29680</name>
</gene>
<protein>
    <submittedName>
        <fullName evidence="2">ThiF family adenylyltransferase</fullName>
    </submittedName>
</protein>
<keyword evidence="3" id="KW-1185">Reference proteome</keyword>
<sequence>MIGPLLLLPRDAARHLEAAGAGRHGVIRFRHSSSDKSAVVSFVHNGSAGYQVSLRPKHHPMNCATPGGDGLWCKVPADLHLAWYDIARRHATMTTLDAFKGMLPITLKDPGNTGYVVLTYAPEAAAAPYNEVPIPVFAAWFVTRQGAEPARVAVEPETTGIDQIRPFWPVEDLSKVTVTVIGVGSIGGAAARSLAGYGVGRLRLLDPDRLMWHNLVRHVLPDLYVGQYKVDGMREFLGERHPDTSIEAHHLDVVDQADRNLSSQIETVCASVVGWLIQAFSGSWGARGRRVNRSGCCA</sequence>
<dbReference type="Pfam" id="PF00899">
    <property type="entry name" value="ThiF"/>
    <property type="match status" value="1"/>
</dbReference>
<organism evidence="2 3">
    <name type="scientific">Paractinoplanes rhizophilus</name>
    <dbReference type="NCBI Taxonomy" id="1416877"/>
    <lineage>
        <taxon>Bacteria</taxon>
        <taxon>Bacillati</taxon>
        <taxon>Actinomycetota</taxon>
        <taxon>Actinomycetes</taxon>
        <taxon>Micromonosporales</taxon>
        <taxon>Micromonosporaceae</taxon>
        <taxon>Paractinoplanes</taxon>
    </lineage>
</organism>
<evidence type="ECO:0000313" key="3">
    <source>
        <dbReference type="Proteomes" id="UP001596548"/>
    </source>
</evidence>
<evidence type="ECO:0000313" key="2">
    <source>
        <dbReference type="EMBL" id="MFC7278178.1"/>
    </source>
</evidence>
<proteinExistence type="predicted"/>
<dbReference type="Gene3D" id="3.40.50.720">
    <property type="entry name" value="NAD(P)-binding Rossmann-like Domain"/>
    <property type="match status" value="1"/>
</dbReference>
<accession>A0ABW2HYF0</accession>
<dbReference type="Proteomes" id="UP001596548">
    <property type="component" value="Unassembled WGS sequence"/>
</dbReference>
<comment type="caution">
    <text evidence="2">The sequence shown here is derived from an EMBL/GenBank/DDBJ whole genome shotgun (WGS) entry which is preliminary data.</text>
</comment>
<dbReference type="GO" id="GO:0016779">
    <property type="term" value="F:nucleotidyltransferase activity"/>
    <property type="evidence" value="ECO:0007669"/>
    <property type="project" value="UniProtKB-KW"/>
</dbReference>
<dbReference type="InterPro" id="IPR035985">
    <property type="entry name" value="Ubiquitin-activating_enz"/>
</dbReference>
<dbReference type="InterPro" id="IPR000594">
    <property type="entry name" value="ThiF_NAD_FAD-bd"/>
</dbReference>